<dbReference type="PANTHER" id="PTHR35113">
    <property type="entry name" value="FERREDOXIN-THIOREDOXIN REDUCTASE CATALYTIC CHAIN, CHLOROPLASTIC"/>
    <property type="match status" value="1"/>
</dbReference>
<evidence type="ECO:0000256" key="5">
    <source>
        <dbReference type="ARBA" id="ARBA00022485"/>
    </source>
</evidence>
<dbReference type="GO" id="GO:0016730">
    <property type="term" value="F:oxidoreductase activity, acting on iron-sulfur proteins as donors"/>
    <property type="evidence" value="ECO:0007669"/>
    <property type="project" value="InterPro"/>
</dbReference>
<dbReference type="GO" id="GO:0051539">
    <property type="term" value="F:4 iron, 4 sulfur cluster binding"/>
    <property type="evidence" value="ECO:0007669"/>
    <property type="project" value="UniProtKB-KW"/>
</dbReference>
<dbReference type="InterPro" id="IPR004209">
    <property type="entry name" value="FTR_bsu"/>
</dbReference>
<keyword evidence="8" id="KW-0408">Iron</keyword>
<sequence>MDTMTDISPEEADMLKWAQGYAQKHGWSLNKDEKQLGTVIRGLVRNKTKFGHPYCPCRLRSGDEEKDRAIECPCVHHKEEVASLGHCHCNLYFKEPQ</sequence>
<dbReference type="Pfam" id="PF02943">
    <property type="entry name" value="FeThRed_B"/>
    <property type="match status" value="1"/>
</dbReference>
<dbReference type="AlphaFoldDB" id="L0HA13"/>
<dbReference type="STRING" id="593750.Metfor_0517"/>
<evidence type="ECO:0000256" key="9">
    <source>
        <dbReference type="ARBA" id="ARBA00023014"/>
    </source>
</evidence>
<dbReference type="GeneID" id="14309190"/>
<reference evidence="15" key="1">
    <citation type="submission" date="2011-12" db="EMBL/GenBank/DDBJ databases">
        <title>Complete sequence of Methanoregula formicicum SMSP.</title>
        <authorList>
            <person name="Lucas S."/>
            <person name="Han J."/>
            <person name="Lapidus A."/>
            <person name="Cheng J.-F."/>
            <person name="Goodwin L."/>
            <person name="Pitluck S."/>
            <person name="Peters L."/>
            <person name="Ovchinnikova G."/>
            <person name="Teshima H."/>
            <person name="Detter J.C."/>
            <person name="Han C."/>
            <person name="Tapia R."/>
            <person name="Land M."/>
            <person name="Hauser L."/>
            <person name="Kyrpides N."/>
            <person name="Ivanova N."/>
            <person name="Pagani I."/>
            <person name="Imachi H."/>
            <person name="Tamaki H."/>
            <person name="Sekiguchi Y."/>
            <person name="Kamagata Y."/>
            <person name="Cadillo-Quiroz H."/>
            <person name="Zinder S."/>
            <person name="Liu W.-T."/>
            <person name="Woyke T."/>
        </authorList>
    </citation>
    <scope>NUCLEOTIDE SEQUENCE [LARGE SCALE GENOMIC DNA]</scope>
    <source>
        <strain evidence="15">DSM 22288 / NBRC 105244 / SMSP</strain>
    </source>
</reference>
<dbReference type="RefSeq" id="WP_015284551.1">
    <property type="nucleotide sequence ID" value="NC_019943.1"/>
</dbReference>
<comment type="subunit">
    <text evidence="11">Heterodimer of subunit A (variable subunit) and subunit B (catalytic subunit). Heterodimeric FTR forms a complex with ferredoxin and thioredoxin.</text>
</comment>
<dbReference type="Gene3D" id="3.90.460.10">
    <property type="entry name" value="Ferredoxin thioredoxin reductase catalytic beta subunit"/>
    <property type="match status" value="1"/>
</dbReference>
<evidence type="ECO:0000256" key="6">
    <source>
        <dbReference type="ARBA" id="ARBA00022723"/>
    </source>
</evidence>
<evidence type="ECO:0000256" key="4">
    <source>
        <dbReference type="ARBA" id="ARBA00012358"/>
    </source>
</evidence>
<dbReference type="SUPFAM" id="SSF57662">
    <property type="entry name" value="Ferredoxin thioredoxin reductase (FTR), catalytic beta chain"/>
    <property type="match status" value="1"/>
</dbReference>
<comment type="function">
    <text evidence="2">Catalytic subunit of the ferredoxin-thioredoxin reductase (FTR), which catalyzes the two-electron reduction of thioredoxins by the electrons provided by reduced ferredoxin.</text>
</comment>
<keyword evidence="10" id="KW-1015">Disulfide bond</keyword>
<name>L0HA13_METFS</name>
<gene>
    <name evidence="14" type="ordered locus">Metfor_0517</name>
</gene>
<reference evidence="14 15" key="2">
    <citation type="journal article" date="2014" name="Genome Announc.">
        <title>Complete Genome Sequence of Methanoregula formicica SMSPT, a Mesophilic Hydrogenotrophic Methanogen Isolated from a Methanogenic Upflow Anaerobic Sludge Blanket Reactor.</title>
        <authorList>
            <person name="Yamamoto K."/>
            <person name="Tamaki H."/>
            <person name="Cadillo-Quiroz H."/>
            <person name="Imachi H."/>
            <person name="Kyrpides N."/>
            <person name="Woyke T."/>
            <person name="Goodwin L."/>
            <person name="Zinder S.H."/>
            <person name="Kamagata Y."/>
            <person name="Liu W.T."/>
        </authorList>
    </citation>
    <scope>NUCLEOTIDE SEQUENCE [LARGE SCALE GENOMIC DNA]</scope>
    <source>
        <strain evidence="15">DSM 22288 / NBRC 105244 / SMSP</strain>
    </source>
</reference>
<dbReference type="EC" id="1.8.7.2" evidence="4"/>
<evidence type="ECO:0000256" key="2">
    <source>
        <dbReference type="ARBA" id="ARBA00003945"/>
    </source>
</evidence>
<evidence type="ECO:0000256" key="3">
    <source>
        <dbReference type="ARBA" id="ARBA00007941"/>
    </source>
</evidence>
<comment type="similarity">
    <text evidence="3">Belongs to the ferredoxin thioredoxin reductase beta subunit family.</text>
</comment>
<evidence type="ECO:0000256" key="7">
    <source>
        <dbReference type="ARBA" id="ARBA00023002"/>
    </source>
</evidence>
<dbReference type="GO" id="GO:0046872">
    <property type="term" value="F:metal ion binding"/>
    <property type="evidence" value="ECO:0007669"/>
    <property type="project" value="UniProtKB-KW"/>
</dbReference>
<comment type="cofactor">
    <cofactor evidence="1">
        <name>[4Fe-4S] cluster</name>
        <dbReference type="ChEBI" id="CHEBI:49883"/>
    </cofactor>
</comment>
<dbReference type="PANTHER" id="PTHR35113:SF1">
    <property type="entry name" value="FERREDOXIN-THIOREDOXIN REDUCTASE CATALYTIC CHAIN, CHLOROPLASTIC"/>
    <property type="match status" value="1"/>
</dbReference>
<keyword evidence="6" id="KW-0479">Metal-binding</keyword>
<keyword evidence="7" id="KW-0560">Oxidoreductase</keyword>
<dbReference type="Proteomes" id="UP000010824">
    <property type="component" value="Chromosome"/>
</dbReference>
<evidence type="ECO:0000256" key="10">
    <source>
        <dbReference type="ARBA" id="ARBA00023157"/>
    </source>
</evidence>
<evidence type="ECO:0000256" key="13">
    <source>
        <dbReference type="ARBA" id="ARBA00048150"/>
    </source>
</evidence>
<dbReference type="eggNOG" id="arCOG01099">
    <property type="taxonomic scope" value="Archaea"/>
</dbReference>
<dbReference type="EMBL" id="CP003167">
    <property type="protein sequence ID" value="AGB01587.1"/>
    <property type="molecule type" value="Genomic_DNA"/>
</dbReference>
<accession>L0HA13</accession>
<keyword evidence="5" id="KW-0004">4Fe-4S</keyword>
<evidence type="ECO:0000313" key="15">
    <source>
        <dbReference type="Proteomes" id="UP000010824"/>
    </source>
</evidence>
<evidence type="ECO:0000256" key="12">
    <source>
        <dbReference type="ARBA" id="ARBA00030295"/>
    </source>
</evidence>
<keyword evidence="15" id="KW-1185">Reference proteome</keyword>
<dbReference type="KEGG" id="mfo:Metfor_0517"/>
<dbReference type="InParanoid" id="L0HA13"/>
<dbReference type="HOGENOM" id="CLU_169701_1_0_2"/>
<evidence type="ECO:0000256" key="8">
    <source>
        <dbReference type="ARBA" id="ARBA00023004"/>
    </source>
</evidence>
<evidence type="ECO:0000256" key="1">
    <source>
        <dbReference type="ARBA" id="ARBA00001966"/>
    </source>
</evidence>
<comment type="catalytic activity">
    <reaction evidence="13">
        <text>[thioredoxin]-disulfide + 2 reduced [2Fe-2S]-[ferredoxin] + 2 H(+) = [thioredoxin]-dithiol + 2 oxidized [2Fe-2S]-[ferredoxin]</text>
        <dbReference type="Rhea" id="RHEA:42336"/>
        <dbReference type="Rhea" id="RHEA-COMP:10000"/>
        <dbReference type="Rhea" id="RHEA-COMP:10001"/>
        <dbReference type="Rhea" id="RHEA-COMP:10698"/>
        <dbReference type="Rhea" id="RHEA-COMP:10700"/>
        <dbReference type="ChEBI" id="CHEBI:15378"/>
        <dbReference type="ChEBI" id="CHEBI:29950"/>
        <dbReference type="ChEBI" id="CHEBI:33737"/>
        <dbReference type="ChEBI" id="CHEBI:33738"/>
        <dbReference type="ChEBI" id="CHEBI:50058"/>
        <dbReference type="EC" id="1.8.7.2"/>
    </reaction>
</comment>
<proteinExistence type="inferred from homology"/>
<evidence type="ECO:0000256" key="11">
    <source>
        <dbReference type="ARBA" id="ARBA00026011"/>
    </source>
</evidence>
<keyword evidence="9" id="KW-0411">Iron-sulfur</keyword>
<protein>
    <recommendedName>
        <fullName evidence="4">ferredoxin:thioredoxin reductase</fullName>
        <ecNumber evidence="4">1.8.7.2</ecNumber>
    </recommendedName>
    <alternativeName>
        <fullName evidence="12">Ferredoxin-thioredoxin reductase subunit B</fullName>
    </alternativeName>
</protein>
<organism evidence="14 15">
    <name type="scientific">Methanoregula formicica (strain DSM 22288 / NBRC 105244 / SMSP)</name>
    <dbReference type="NCBI Taxonomy" id="593750"/>
    <lineage>
        <taxon>Archaea</taxon>
        <taxon>Methanobacteriati</taxon>
        <taxon>Methanobacteriota</taxon>
        <taxon>Stenosarchaea group</taxon>
        <taxon>Methanomicrobia</taxon>
        <taxon>Methanomicrobiales</taxon>
        <taxon>Methanoregulaceae</taxon>
        <taxon>Methanoregula</taxon>
    </lineage>
</organism>
<dbReference type="InterPro" id="IPR036644">
    <property type="entry name" value="FTR_bsu_sf"/>
</dbReference>
<evidence type="ECO:0000313" key="14">
    <source>
        <dbReference type="EMBL" id="AGB01587.1"/>
    </source>
</evidence>